<reference evidence="2 3" key="1">
    <citation type="journal article" date="2015" name="Genome Biol. Evol.">
        <title>Phylogenomic analyses indicate that early fungi evolved digesting cell walls of algal ancestors of land plants.</title>
        <authorList>
            <person name="Chang Y."/>
            <person name="Wang S."/>
            <person name="Sekimoto S."/>
            <person name="Aerts A.L."/>
            <person name="Choi C."/>
            <person name="Clum A."/>
            <person name="LaButti K.M."/>
            <person name="Lindquist E.A."/>
            <person name="Yee Ngan C."/>
            <person name="Ohm R.A."/>
            <person name="Salamov A.A."/>
            <person name="Grigoriev I.V."/>
            <person name="Spatafora J.W."/>
            <person name="Berbee M.L."/>
        </authorList>
    </citation>
    <scope>NUCLEOTIDE SEQUENCE [LARGE SCALE GENOMIC DNA]</scope>
    <source>
        <strain evidence="2 3">JEL478</strain>
    </source>
</reference>
<evidence type="ECO:0000256" key="1">
    <source>
        <dbReference type="RuleBase" id="RU003860"/>
    </source>
</evidence>
<gene>
    <name evidence="2" type="ORF">M427DRAFT_52105</name>
</gene>
<dbReference type="EMBL" id="KQ965735">
    <property type="protein sequence ID" value="KXS20497.1"/>
    <property type="molecule type" value="Genomic_DNA"/>
</dbReference>
<dbReference type="OMA" id="VHAFSQK"/>
<dbReference type="PANTHER" id="PTHR12735">
    <property type="entry name" value="BOLA-LIKE PROTEIN-RELATED"/>
    <property type="match status" value="1"/>
</dbReference>
<dbReference type="Gene3D" id="3.30.300.90">
    <property type="entry name" value="BolA-like"/>
    <property type="match status" value="1"/>
</dbReference>
<protein>
    <submittedName>
        <fullName evidence="2">Bola-like protein</fullName>
    </submittedName>
</protein>
<evidence type="ECO:0000313" key="2">
    <source>
        <dbReference type="EMBL" id="KXS20497.1"/>
    </source>
</evidence>
<dbReference type="GO" id="GO:0051537">
    <property type="term" value="F:2 iron, 2 sulfur cluster binding"/>
    <property type="evidence" value="ECO:0007669"/>
    <property type="project" value="InterPro"/>
</dbReference>
<dbReference type="Pfam" id="PF01722">
    <property type="entry name" value="BolA"/>
    <property type="match status" value="1"/>
</dbReference>
<accession>A0A139AUW0</accession>
<name>A0A139AUW0_GONPJ</name>
<dbReference type="InterPro" id="IPR036065">
    <property type="entry name" value="BolA-like_sf"/>
</dbReference>
<dbReference type="Proteomes" id="UP000070544">
    <property type="component" value="Unassembled WGS sequence"/>
</dbReference>
<dbReference type="GO" id="GO:0051604">
    <property type="term" value="P:protein maturation"/>
    <property type="evidence" value="ECO:0007669"/>
    <property type="project" value="InterPro"/>
</dbReference>
<dbReference type="OrthoDB" id="4983at2759"/>
<dbReference type="STRING" id="1344416.A0A139AUW0"/>
<comment type="similarity">
    <text evidence="1">Belongs to the BolA/IbaG family.</text>
</comment>
<dbReference type="PANTHER" id="PTHR12735:SF27">
    <property type="entry name" value="BOLA-LIKE PROTEIN 2"/>
    <property type="match status" value="1"/>
</dbReference>
<dbReference type="InterPro" id="IPR045115">
    <property type="entry name" value="BOL2"/>
</dbReference>
<organism evidence="2 3">
    <name type="scientific">Gonapodya prolifera (strain JEL478)</name>
    <name type="common">Monoblepharis prolifera</name>
    <dbReference type="NCBI Taxonomy" id="1344416"/>
    <lineage>
        <taxon>Eukaryota</taxon>
        <taxon>Fungi</taxon>
        <taxon>Fungi incertae sedis</taxon>
        <taxon>Chytridiomycota</taxon>
        <taxon>Chytridiomycota incertae sedis</taxon>
        <taxon>Monoblepharidomycetes</taxon>
        <taxon>Monoblepharidales</taxon>
        <taxon>Gonapodyaceae</taxon>
        <taxon>Gonapodya</taxon>
    </lineage>
</organism>
<dbReference type="AlphaFoldDB" id="A0A139AUW0"/>
<dbReference type="PIRSF" id="PIRSF003113">
    <property type="entry name" value="BolA"/>
    <property type="match status" value="1"/>
</dbReference>
<dbReference type="GO" id="GO:0005634">
    <property type="term" value="C:nucleus"/>
    <property type="evidence" value="ECO:0007669"/>
    <property type="project" value="TreeGrafter"/>
</dbReference>
<sequence length="85" mass="9089">MPVTEADFVSTLKDKIGATHVDVSDTSGGCGQSFELVVVAAAFEGKTVLQRHRLVNDACKDLVSQVHAFSQKCLTPAQFEATHKA</sequence>
<keyword evidence="3" id="KW-1185">Reference proteome</keyword>
<dbReference type="GO" id="GO:0005829">
    <property type="term" value="C:cytosol"/>
    <property type="evidence" value="ECO:0007669"/>
    <property type="project" value="TreeGrafter"/>
</dbReference>
<dbReference type="InterPro" id="IPR002634">
    <property type="entry name" value="BolA"/>
</dbReference>
<proteinExistence type="inferred from homology"/>
<evidence type="ECO:0000313" key="3">
    <source>
        <dbReference type="Proteomes" id="UP000070544"/>
    </source>
</evidence>
<dbReference type="SUPFAM" id="SSF82657">
    <property type="entry name" value="BolA-like"/>
    <property type="match status" value="1"/>
</dbReference>
<dbReference type="GO" id="GO:0006879">
    <property type="term" value="P:intracellular iron ion homeostasis"/>
    <property type="evidence" value="ECO:0007669"/>
    <property type="project" value="InterPro"/>
</dbReference>